<name>A0ACC1QJ68_9HYPO</name>
<proteinExistence type="predicted"/>
<accession>A0ACC1QJ68</accession>
<dbReference type="EMBL" id="JANAKD010001624">
    <property type="protein sequence ID" value="KAJ3477705.1"/>
    <property type="molecule type" value="Genomic_DNA"/>
</dbReference>
<reference evidence="1" key="1">
    <citation type="submission" date="2022-07" db="EMBL/GenBank/DDBJ databases">
        <title>Genome Sequence of Lecanicillium saksenae.</title>
        <authorList>
            <person name="Buettner E."/>
        </authorList>
    </citation>
    <scope>NUCLEOTIDE SEQUENCE</scope>
    <source>
        <strain evidence="1">VT-O1</strain>
    </source>
</reference>
<keyword evidence="2" id="KW-1185">Reference proteome</keyword>
<protein>
    <submittedName>
        <fullName evidence="1">Uncharacterized protein</fullName>
    </submittedName>
</protein>
<gene>
    <name evidence="1" type="ORF">NLG97_g8769</name>
</gene>
<evidence type="ECO:0000313" key="1">
    <source>
        <dbReference type="EMBL" id="KAJ3477705.1"/>
    </source>
</evidence>
<organism evidence="1 2">
    <name type="scientific">Lecanicillium saksenae</name>
    <dbReference type="NCBI Taxonomy" id="468837"/>
    <lineage>
        <taxon>Eukaryota</taxon>
        <taxon>Fungi</taxon>
        <taxon>Dikarya</taxon>
        <taxon>Ascomycota</taxon>
        <taxon>Pezizomycotina</taxon>
        <taxon>Sordariomycetes</taxon>
        <taxon>Hypocreomycetidae</taxon>
        <taxon>Hypocreales</taxon>
        <taxon>Cordycipitaceae</taxon>
        <taxon>Lecanicillium</taxon>
    </lineage>
</organism>
<comment type="caution">
    <text evidence="1">The sequence shown here is derived from an EMBL/GenBank/DDBJ whole genome shotgun (WGS) entry which is preliminary data.</text>
</comment>
<evidence type="ECO:0000313" key="2">
    <source>
        <dbReference type="Proteomes" id="UP001148737"/>
    </source>
</evidence>
<sequence length="679" mass="75602">MWLGHGTTKSNHGAGKAVHRSQQSPDHPQPDYADWMLKAVSCRFSPLSQRHGWGDLIYKKNGQRPTAPKSRSYQQRNSAIFLGPKSQELDLETFPECIDVADQLITLDGRGNANLDVSEHDKEVRMEMIRSLNSGHETVTEEGEAQEQARIRSSLEQETRATSRDQEPKTNVRRDGDVSLYWLFIDPMGRAKVLLWTFVMFLASVGEMAPDVYMRLWIERDAGNNLYFIGYASIAVVACLLFVAAIAVLMVNLMPRASLNLHQQLVDTVLRATIGFLGTTDNGVMINRFSQDMTLMARTLVIDFIRTISVFFTATLQAGIIASAASYLALILPLIGLGVYFIQCFYLRTSRQIRILDLEKKSPLYTHFQETTEGLTHIRAFGWQEENMREAFKLLDDSQKGFYYMYCIQQWLGLVLEYFATAIGLSFLNLILFAKTLEQLIGAWTDLETSVGALDRLREFMTTTPQEPDTRGGDLPEHWPSAGKIELVGVNARYSAMAEEPAILKNVSFSVEAGQKVGVIGRTGSGKSSLFLALLGFLHYDGTMKIDGVDVSSVPVDELRSRIWSALEDDDKAGLDTLLDDAGYSHGQMQVFCLARGILRAQDTGSKVVLIDEATSSVEEELERTAQEAMKEWFADCTVLVIGHRESSIRNLNVTVELSNGEVVDSSQPALDGGDVTVA</sequence>
<dbReference type="Proteomes" id="UP001148737">
    <property type="component" value="Unassembled WGS sequence"/>
</dbReference>